<dbReference type="PROSITE" id="PS00330">
    <property type="entry name" value="HEMOLYSIN_CALCIUM"/>
    <property type="match status" value="2"/>
</dbReference>
<comment type="caution">
    <text evidence="2">The sequence shown here is derived from an EMBL/GenBank/DDBJ whole genome shotgun (WGS) entry which is preliminary data.</text>
</comment>
<proteinExistence type="predicted"/>
<dbReference type="PRINTS" id="PR00313">
    <property type="entry name" value="CABNDNGRPT"/>
</dbReference>
<evidence type="ECO:0000313" key="3">
    <source>
        <dbReference type="Proteomes" id="UP000050509"/>
    </source>
</evidence>
<feature type="chain" id="PRO_5006156000" description="Calcium-binding protein" evidence="1">
    <location>
        <begin position="27"/>
        <end position="111"/>
    </location>
</feature>
<name>A0A0P9CT79_9CHLR</name>
<dbReference type="Pfam" id="PF00353">
    <property type="entry name" value="HemolysinCabind"/>
    <property type="match status" value="1"/>
</dbReference>
<evidence type="ECO:0000313" key="2">
    <source>
        <dbReference type="EMBL" id="KPV49254.1"/>
    </source>
</evidence>
<dbReference type="AlphaFoldDB" id="A0A0P9CT79"/>
<reference evidence="2 3" key="1">
    <citation type="submission" date="2015-09" db="EMBL/GenBank/DDBJ databases">
        <title>Draft genome sequence of Kouleothrix aurantiaca JCM 19913.</title>
        <authorList>
            <person name="Hemp J."/>
        </authorList>
    </citation>
    <scope>NUCLEOTIDE SEQUENCE [LARGE SCALE GENOMIC DNA]</scope>
    <source>
        <strain evidence="2 3">COM-B</strain>
    </source>
</reference>
<dbReference type="InterPro" id="IPR018511">
    <property type="entry name" value="Hemolysin-typ_Ca-bd_CS"/>
</dbReference>
<organism evidence="2 3">
    <name type="scientific">Kouleothrix aurantiaca</name>
    <dbReference type="NCBI Taxonomy" id="186479"/>
    <lineage>
        <taxon>Bacteria</taxon>
        <taxon>Bacillati</taxon>
        <taxon>Chloroflexota</taxon>
        <taxon>Chloroflexia</taxon>
        <taxon>Chloroflexales</taxon>
        <taxon>Roseiflexineae</taxon>
        <taxon>Roseiflexaceae</taxon>
        <taxon>Kouleothrix</taxon>
    </lineage>
</organism>
<dbReference type="Proteomes" id="UP000050509">
    <property type="component" value="Unassembled WGS sequence"/>
</dbReference>
<dbReference type="GO" id="GO:0005509">
    <property type="term" value="F:calcium ion binding"/>
    <property type="evidence" value="ECO:0007669"/>
    <property type="project" value="InterPro"/>
</dbReference>
<dbReference type="EMBL" id="LJCR01002092">
    <property type="protein sequence ID" value="KPV49254.1"/>
    <property type="molecule type" value="Genomic_DNA"/>
</dbReference>
<keyword evidence="3" id="KW-1185">Reference proteome</keyword>
<feature type="signal peptide" evidence="1">
    <location>
        <begin position="1"/>
        <end position="26"/>
    </location>
</feature>
<sequence length="111" mass="10274">MTHTLFRGVALGALLMLIVSIGAASATANTVPKSGAGVATQSITANALKPAACSGLNLSAVVTGSGIFLGSSGNSLVLGSAGIDTITGGGGSDCILGGGGADIIDGGAGND</sequence>
<feature type="non-terminal residue" evidence="2">
    <location>
        <position position="111"/>
    </location>
</feature>
<dbReference type="SUPFAM" id="SSF51120">
    <property type="entry name" value="beta-Roll"/>
    <property type="match status" value="1"/>
</dbReference>
<dbReference type="InterPro" id="IPR011049">
    <property type="entry name" value="Serralysin-like_metalloprot_C"/>
</dbReference>
<gene>
    <name evidence="2" type="ORF">SE17_33680</name>
</gene>
<evidence type="ECO:0008006" key="4">
    <source>
        <dbReference type="Google" id="ProtNLM"/>
    </source>
</evidence>
<accession>A0A0P9CT79</accession>
<dbReference type="InterPro" id="IPR001343">
    <property type="entry name" value="Hemolysn_Ca-bd"/>
</dbReference>
<evidence type="ECO:0000256" key="1">
    <source>
        <dbReference type="SAM" id="SignalP"/>
    </source>
</evidence>
<protein>
    <recommendedName>
        <fullName evidence="4">Calcium-binding protein</fullName>
    </recommendedName>
</protein>
<keyword evidence="1" id="KW-0732">Signal</keyword>
<dbReference type="Gene3D" id="2.150.10.10">
    <property type="entry name" value="Serralysin-like metalloprotease, C-terminal"/>
    <property type="match status" value="1"/>
</dbReference>